<evidence type="ECO:0000313" key="2">
    <source>
        <dbReference type="EMBL" id="SVD70038.1"/>
    </source>
</evidence>
<evidence type="ECO:0000256" key="1">
    <source>
        <dbReference type="SAM" id="MobiDB-lite"/>
    </source>
</evidence>
<feature type="non-terminal residue" evidence="2">
    <location>
        <position position="1"/>
    </location>
</feature>
<name>A0A382XI87_9ZZZZ</name>
<dbReference type="AlphaFoldDB" id="A0A382XI87"/>
<feature type="region of interest" description="Disordered" evidence="1">
    <location>
        <begin position="13"/>
        <end position="54"/>
    </location>
</feature>
<organism evidence="2">
    <name type="scientific">marine metagenome</name>
    <dbReference type="NCBI Taxonomy" id="408172"/>
    <lineage>
        <taxon>unclassified sequences</taxon>
        <taxon>metagenomes</taxon>
        <taxon>ecological metagenomes</taxon>
    </lineage>
</organism>
<reference evidence="2" key="1">
    <citation type="submission" date="2018-05" db="EMBL/GenBank/DDBJ databases">
        <authorList>
            <person name="Lanie J.A."/>
            <person name="Ng W.-L."/>
            <person name="Kazmierczak K.M."/>
            <person name="Andrzejewski T.M."/>
            <person name="Davidsen T.M."/>
            <person name="Wayne K.J."/>
            <person name="Tettelin H."/>
            <person name="Glass J.I."/>
            <person name="Rusch D."/>
            <person name="Podicherti R."/>
            <person name="Tsui H.-C.T."/>
            <person name="Winkler M.E."/>
        </authorList>
    </citation>
    <scope>NUCLEOTIDE SEQUENCE</scope>
</reference>
<proteinExistence type="predicted"/>
<feature type="non-terminal residue" evidence="2">
    <location>
        <position position="54"/>
    </location>
</feature>
<gene>
    <name evidence="2" type="ORF">METZ01_LOCUS422892</name>
</gene>
<protein>
    <submittedName>
        <fullName evidence="2">Uncharacterized protein</fullName>
    </submittedName>
</protein>
<accession>A0A382XI87</accession>
<sequence>GPGLLACGRRILQRHPRPGKDHSHPLRSWPSLHGVHRSRNPQRPDRPNGGAAAL</sequence>
<dbReference type="EMBL" id="UINC01167492">
    <property type="protein sequence ID" value="SVD70038.1"/>
    <property type="molecule type" value="Genomic_DNA"/>
</dbReference>